<dbReference type="Pfam" id="PF13577">
    <property type="entry name" value="SnoaL_4"/>
    <property type="match status" value="1"/>
</dbReference>
<evidence type="ECO:0000313" key="4">
    <source>
        <dbReference type="Proteomes" id="UP000605992"/>
    </source>
</evidence>
<accession>A0A8J3XU22</accession>
<dbReference type="EMBL" id="BOOR01000007">
    <property type="protein sequence ID" value="GII52685.1"/>
    <property type="molecule type" value="Genomic_DNA"/>
</dbReference>
<protein>
    <recommendedName>
        <fullName evidence="2">SnoaL-like domain-containing protein</fullName>
    </recommendedName>
</protein>
<comment type="caution">
    <text evidence="3">The sequence shown here is derived from an EMBL/GenBank/DDBJ whole genome shotgun (WGS) entry which is preliminary data.</text>
</comment>
<reference evidence="3" key="1">
    <citation type="submission" date="2021-01" db="EMBL/GenBank/DDBJ databases">
        <title>Whole genome shotgun sequence of Planotetraspora thailandica NBRC 104271.</title>
        <authorList>
            <person name="Komaki H."/>
            <person name="Tamura T."/>
        </authorList>
    </citation>
    <scope>NUCLEOTIDE SEQUENCE</scope>
    <source>
        <strain evidence="3">NBRC 104271</strain>
    </source>
</reference>
<evidence type="ECO:0000313" key="3">
    <source>
        <dbReference type="EMBL" id="GII52685.1"/>
    </source>
</evidence>
<dbReference type="InterPro" id="IPR037401">
    <property type="entry name" value="SnoaL-like"/>
</dbReference>
<dbReference type="AlphaFoldDB" id="A0A8J3XU22"/>
<dbReference type="SUPFAM" id="SSF54427">
    <property type="entry name" value="NTF2-like"/>
    <property type="match status" value="1"/>
</dbReference>
<feature type="chain" id="PRO_5035320582" description="SnoaL-like domain-containing protein" evidence="1">
    <location>
        <begin position="37"/>
        <end position="211"/>
    </location>
</feature>
<keyword evidence="1" id="KW-0732">Signal</keyword>
<feature type="domain" description="SnoaL-like" evidence="2">
    <location>
        <begin position="53"/>
        <end position="199"/>
    </location>
</feature>
<proteinExistence type="predicted"/>
<gene>
    <name evidence="3" type="ORF">Pth03_10740</name>
</gene>
<name>A0A8J3XU22_9ACTN</name>
<feature type="signal peptide" evidence="1">
    <location>
        <begin position="1"/>
        <end position="36"/>
    </location>
</feature>
<evidence type="ECO:0000259" key="2">
    <source>
        <dbReference type="Pfam" id="PF13577"/>
    </source>
</evidence>
<dbReference type="InterPro" id="IPR032710">
    <property type="entry name" value="NTF2-like_dom_sf"/>
</dbReference>
<dbReference type="Gene3D" id="3.10.450.50">
    <property type="match status" value="1"/>
</dbReference>
<evidence type="ECO:0000256" key="1">
    <source>
        <dbReference type="SAM" id="SignalP"/>
    </source>
</evidence>
<sequence>MNTHTTRRRGLSTARTSLLVAGALVLAVAGFGTAEAATNEAPASRTASAPDATWQVQQTLASYVRDTDHRDGASLSKLFTSKGKVEIYAKNAKGRYEAVGAPIVGRDAIDNAVTHLQAPLPVLGSEHHVTSDPVVSVKGDTAHLNVQFITYAVQGTQEPDGGWPSGTAGVQGTIKPYEAGYYDASLHRDHDEWQITSLRILHDLPMVIPAG</sequence>
<dbReference type="Proteomes" id="UP000605992">
    <property type="component" value="Unassembled WGS sequence"/>
</dbReference>
<organism evidence="3 4">
    <name type="scientific">Planotetraspora thailandica</name>
    <dbReference type="NCBI Taxonomy" id="487172"/>
    <lineage>
        <taxon>Bacteria</taxon>
        <taxon>Bacillati</taxon>
        <taxon>Actinomycetota</taxon>
        <taxon>Actinomycetes</taxon>
        <taxon>Streptosporangiales</taxon>
        <taxon>Streptosporangiaceae</taxon>
        <taxon>Planotetraspora</taxon>
    </lineage>
</organism>
<dbReference type="RefSeq" id="WP_203942985.1">
    <property type="nucleotide sequence ID" value="NZ_BOOR01000007.1"/>
</dbReference>
<keyword evidence="4" id="KW-1185">Reference proteome</keyword>